<reference evidence="5" key="1">
    <citation type="submission" date="2022-11" db="UniProtKB">
        <authorList>
            <consortium name="WormBaseParasite"/>
        </authorList>
    </citation>
    <scope>IDENTIFICATION</scope>
</reference>
<evidence type="ECO:0000313" key="5">
    <source>
        <dbReference type="WBParaSite" id="sdigi.contig59.g3223.t1"/>
    </source>
</evidence>
<feature type="region of interest" description="Disordered" evidence="1">
    <location>
        <begin position="320"/>
        <end position="344"/>
    </location>
</feature>
<dbReference type="Gene3D" id="2.170.300.10">
    <property type="entry name" value="Tie2 ligand-binding domain superfamily"/>
    <property type="match status" value="1"/>
</dbReference>
<name>A0A915PYD9_9BILA</name>
<keyword evidence="2" id="KW-1133">Transmembrane helix</keyword>
<feature type="signal peptide" evidence="3">
    <location>
        <begin position="1"/>
        <end position="25"/>
    </location>
</feature>
<keyword evidence="2" id="KW-0812">Transmembrane</keyword>
<dbReference type="Proteomes" id="UP000887581">
    <property type="component" value="Unplaced"/>
</dbReference>
<protein>
    <submittedName>
        <fullName evidence="5">EMI domain-containing protein</fullName>
    </submittedName>
</protein>
<evidence type="ECO:0000256" key="2">
    <source>
        <dbReference type="SAM" id="Phobius"/>
    </source>
</evidence>
<evidence type="ECO:0000256" key="3">
    <source>
        <dbReference type="SAM" id="SignalP"/>
    </source>
</evidence>
<dbReference type="WBParaSite" id="sdigi.contig59.g3223.t1">
    <property type="protein sequence ID" value="sdigi.contig59.g3223.t1"/>
    <property type="gene ID" value="sdigi.contig59.g3223"/>
</dbReference>
<feature type="chain" id="PRO_5036745118" evidence="3">
    <location>
        <begin position="26"/>
        <end position="344"/>
    </location>
</feature>
<feature type="transmembrane region" description="Helical" evidence="2">
    <location>
        <begin position="202"/>
        <end position="224"/>
    </location>
</feature>
<feature type="compositionally biased region" description="Polar residues" evidence="1">
    <location>
        <begin position="324"/>
        <end position="335"/>
    </location>
</feature>
<keyword evidence="2" id="KW-0472">Membrane</keyword>
<sequence length="344" mass="38898">MGKTASSLVSTASLILYLINESTVGSVLMNTENNKENDKEKLEYVENFKLEGLLLNNWLLYLSKSRSSYSHEYSVAVLVWAEELNLQRYEQAVVLHTTKPCWDISQGFRCKVKTNGTKLSYKALPTKKKTITYKCCFGYYETPEGTCEICLEGYYGSNCSFRCNCSKNEMCDNVIGCCDPLTKPCRVLQTAAVKELVDSSGWLFPALLASLSAVVLLLFGTFFYRRKYKKEKDPDLPTLTYYPNGKELLPTGEVETREFNNPMYRRSALETVPIKIIPDEPVPTMKSGQPRDEYATLDYAAPSSMEHLLKIRSIQSPYEVPFHSTPSPSTRSVASFTDIGKEYS</sequence>
<proteinExistence type="predicted"/>
<organism evidence="4 5">
    <name type="scientific">Setaria digitata</name>
    <dbReference type="NCBI Taxonomy" id="48799"/>
    <lineage>
        <taxon>Eukaryota</taxon>
        <taxon>Metazoa</taxon>
        <taxon>Ecdysozoa</taxon>
        <taxon>Nematoda</taxon>
        <taxon>Chromadorea</taxon>
        <taxon>Rhabditida</taxon>
        <taxon>Spirurina</taxon>
        <taxon>Spiruromorpha</taxon>
        <taxon>Filarioidea</taxon>
        <taxon>Setariidae</taxon>
        <taxon>Setaria</taxon>
    </lineage>
</organism>
<dbReference type="AlphaFoldDB" id="A0A915PYD9"/>
<evidence type="ECO:0000313" key="4">
    <source>
        <dbReference type="Proteomes" id="UP000887581"/>
    </source>
</evidence>
<keyword evidence="4" id="KW-1185">Reference proteome</keyword>
<accession>A0A915PYD9</accession>
<keyword evidence="3" id="KW-0732">Signal</keyword>
<evidence type="ECO:0000256" key="1">
    <source>
        <dbReference type="SAM" id="MobiDB-lite"/>
    </source>
</evidence>